<evidence type="ECO:0000313" key="13">
    <source>
        <dbReference type="Proteomes" id="UP001490365"/>
    </source>
</evidence>
<comment type="cofactor">
    <cofactor evidence="2">
        <name>Mg(2+)</name>
        <dbReference type="ChEBI" id="CHEBI:18420"/>
    </cofactor>
</comment>
<dbReference type="SUPFAM" id="SSF55874">
    <property type="entry name" value="ATPase domain of HSP90 chaperone/DNA topoisomerase II/histidine kinase"/>
    <property type="match status" value="1"/>
</dbReference>
<comment type="catalytic activity">
    <reaction evidence="1">
        <text>ATP-dependent breakage, passage and rejoining of double-stranded DNA.</text>
        <dbReference type="EC" id="5.6.2.2"/>
    </reaction>
</comment>
<evidence type="ECO:0000256" key="7">
    <source>
        <dbReference type="ARBA" id="ARBA00023029"/>
    </source>
</evidence>
<dbReference type="EMBL" id="JBEOZM010000022">
    <property type="protein sequence ID" value="MER6272390.1"/>
    <property type="molecule type" value="Genomic_DNA"/>
</dbReference>
<feature type="region of interest" description="Disordered" evidence="10">
    <location>
        <begin position="152"/>
        <end position="173"/>
    </location>
</feature>
<evidence type="ECO:0000256" key="3">
    <source>
        <dbReference type="ARBA" id="ARBA00010708"/>
    </source>
</evidence>
<dbReference type="InterPro" id="IPR001241">
    <property type="entry name" value="Topo_IIA"/>
</dbReference>
<dbReference type="InterPro" id="IPR003594">
    <property type="entry name" value="HATPase_dom"/>
</dbReference>
<dbReference type="SMART" id="SM00433">
    <property type="entry name" value="TOP2c"/>
    <property type="match status" value="1"/>
</dbReference>
<accession>A0ABV1TQY1</accession>
<dbReference type="PANTHER" id="PTHR45866:SF1">
    <property type="entry name" value="DNA GYRASE SUBUNIT B, MITOCHONDRIAL"/>
    <property type="match status" value="1"/>
</dbReference>
<keyword evidence="8" id="KW-0238">DNA-binding</keyword>
<reference evidence="12 13" key="1">
    <citation type="submission" date="2024-06" db="EMBL/GenBank/DDBJ databases">
        <title>The Natural Products Discovery Center: Release of the First 8490 Sequenced Strains for Exploring Actinobacteria Biosynthetic Diversity.</title>
        <authorList>
            <person name="Kalkreuter E."/>
            <person name="Kautsar S.A."/>
            <person name="Yang D."/>
            <person name="Bader C.D."/>
            <person name="Teijaro C.N."/>
            <person name="Fluegel L."/>
            <person name="Davis C.M."/>
            <person name="Simpson J.R."/>
            <person name="Lauterbach L."/>
            <person name="Steele A.D."/>
            <person name="Gui C."/>
            <person name="Meng S."/>
            <person name="Li G."/>
            <person name="Viehrig K."/>
            <person name="Ye F."/>
            <person name="Su P."/>
            <person name="Kiefer A.F."/>
            <person name="Nichols A."/>
            <person name="Cepeda A.J."/>
            <person name="Yan W."/>
            <person name="Fan B."/>
            <person name="Jiang Y."/>
            <person name="Adhikari A."/>
            <person name="Zheng C.-J."/>
            <person name="Schuster L."/>
            <person name="Cowan T.M."/>
            <person name="Smanski M.J."/>
            <person name="Chevrette M.G."/>
            <person name="De Carvalho L.P.S."/>
            <person name="Shen B."/>
        </authorList>
    </citation>
    <scope>NUCLEOTIDE SEQUENCE [LARGE SCALE GENOMIC DNA]</scope>
    <source>
        <strain evidence="12 13">NPDC001694</strain>
    </source>
</reference>
<gene>
    <name evidence="12" type="ORF">ABT211_34670</name>
</gene>
<evidence type="ECO:0000256" key="6">
    <source>
        <dbReference type="ARBA" id="ARBA00022840"/>
    </source>
</evidence>
<dbReference type="SMART" id="SM00387">
    <property type="entry name" value="HATPase_c"/>
    <property type="match status" value="1"/>
</dbReference>
<sequence length="393" mass="41624">MSEDAVRYDATHIEVLEGLEAVRRRPGMYVGSTGERGLHEVVYLLVDRALEEVPAGRAGTVGVVLLPEGRVRVADDGPGVPFEAAGGEPGTGLESLLTLLHTGGRSPFDRHSVIASRFALGPAVTNALSVRLRAEVRREGLRWAQDYERGAAVGPPVPHGPTTRTGTTITFQPDPGVFGTARCSFDELAERLRELAFVNRDLELSLTDRRRTDTTRSVRCRFPGGLRDFVAFLTDRTSAAAAPDITGFEKEDPRMAGTVEVAMTWTSAPGGHIRSFANSSPTPQGGTHVAGFLDGVAAAVNAFARERRLPAPGAPAVGPDRIGAHLTAVVSVKLDRPEFEGATHGALGGAAVRRCVREAVREHTVAWLRKDPGPATALLTGADAFPGSGGPEI</sequence>
<dbReference type="InterPro" id="IPR036890">
    <property type="entry name" value="HATPase_C_sf"/>
</dbReference>
<dbReference type="InterPro" id="IPR014721">
    <property type="entry name" value="Ribsml_uS5_D2-typ_fold_subgr"/>
</dbReference>
<dbReference type="Gene3D" id="3.30.230.10">
    <property type="match status" value="1"/>
</dbReference>
<dbReference type="PANTHER" id="PTHR45866">
    <property type="entry name" value="DNA GYRASE/TOPOISOMERASE SUBUNIT B"/>
    <property type="match status" value="1"/>
</dbReference>
<dbReference type="PRINTS" id="PR01159">
    <property type="entry name" value="DNAGYRASEB"/>
</dbReference>
<dbReference type="CDD" id="cd00329">
    <property type="entry name" value="TopoII_MutL_Trans"/>
    <property type="match status" value="1"/>
</dbReference>
<dbReference type="PRINTS" id="PR00418">
    <property type="entry name" value="TPI2FAMILY"/>
</dbReference>
<protein>
    <recommendedName>
        <fullName evidence="4">DNA topoisomerase (ATP-hydrolyzing)</fullName>
        <ecNumber evidence="4">5.6.2.2</ecNumber>
    </recommendedName>
</protein>
<organism evidence="12 13">
    <name type="scientific">Streptomyces sp. 900105755</name>
    <dbReference type="NCBI Taxonomy" id="3154389"/>
    <lineage>
        <taxon>Bacteria</taxon>
        <taxon>Bacillati</taxon>
        <taxon>Actinomycetota</taxon>
        <taxon>Actinomycetes</taxon>
        <taxon>Kitasatosporales</taxon>
        <taxon>Streptomycetaceae</taxon>
        <taxon>Streptomyces</taxon>
    </lineage>
</organism>
<keyword evidence="9" id="KW-0413">Isomerase</keyword>
<evidence type="ECO:0000313" key="12">
    <source>
        <dbReference type="EMBL" id="MER6272390.1"/>
    </source>
</evidence>
<evidence type="ECO:0000256" key="1">
    <source>
        <dbReference type="ARBA" id="ARBA00000185"/>
    </source>
</evidence>
<keyword evidence="13" id="KW-1185">Reference proteome</keyword>
<dbReference type="EC" id="5.6.2.2" evidence="4"/>
<name>A0ABV1TQY1_9ACTN</name>
<feature type="domain" description="Histidine kinase/HSP90-like ATPase" evidence="11">
    <location>
        <begin position="33"/>
        <end position="177"/>
    </location>
</feature>
<comment type="similarity">
    <text evidence="3">Belongs to the type II topoisomerase GyrB family.</text>
</comment>
<evidence type="ECO:0000259" key="11">
    <source>
        <dbReference type="SMART" id="SM00387"/>
    </source>
</evidence>
<evidence type="ECO:0000256" key="8">
    <source>
        <dbReference type="ARBA" id="ARBA00023125"/>
    </source>
</evidence>
<comment type="caution">
    <text evidence="12">The sequence shown here is derived from an EMBL/GenBank/DDBJ whole genome shotgun (WGS) entry which is preliminary data.</text>
</comment>
<evidence type="ECO:0000256" key="5">
    <source>
        <dbReference type="ARBA" id="ARBA00022741"/>
    </source>
</evidence>
<evidence type="ECO:0000256" key="10">
    <source>
        <dbReference type="SAM" id="MobiDB-lite"/>
    </source>
</evidence>
<dbReference type="InterPro" id="IPR020568">
    <property type="entry name" value="Ribosomal_Su5_D2-typ_SF"/>
</dbReference>
<proteinExistence type="inferred from homology"/>
<dbReference type="Gene3D" id="3.30.565.10">
    <property type="entry name" value="Histidine kinase-like ATPase, C-terminal domain"/>
    <property type="match status" value="1"/>
</dbReference>
<feature type="compositionally biased region" description="Low complexity" evidence="10">
    <location>
        <begin position="152"/>
        <end position="168"/>
    </location>
</feature>
<evidence type="ECO:0000256" key="4">
    <source>
        <dbReference type="ARBA" id="ARBA00012895"/>
    </source>
</evidence>
<dbReference type="InterPro" id="IPR013506">
    <property type="entry name" value="Topo_IIA_bsu_dom2"/>
</dbReference>
<dbReference type="Pfam" id="PF00204">
    <property type="entry name" value="DNA_gyraseB"/>
    <property type="match status" value="1"/>
</dbReference>
<evidence type="ECO:0000256" key="9">
    <source>
        <dbReference type="ARBA" id="ARBA00023235"/>
    </source>
</evidence>
<keyword evidence="5" id="KW-0547">Nucleotide-binding</keyword>
<dbReference type="SUPFAM" id="SSF54211">
    <property type="entry name" value="Ribosomal protein S5 domain 2-like"/>
    <property type="match status" value="1"/>
</dbReference>
<keyword evidence="7" id="KW-0799">Topoisomerase</keyword>
<keyword evidence="6" id="KW-0067">ATP-binding</keyword>
<dbReference type="RefSeq" id="WP_351960712.1">
    <property type="nucleotide sequence ID" value="NZ_JBEOZM010000022.1"/>
</dbReference>
<evidence type="ECO:0000256" key="2">
    <source>
        <dbReference type="ARBA" id="ARBA00001946"/>
    </source>
</evidence>
<dbReference type="Proteomes" id="UP001490365">
    <property type="component" value="Unassembled WGS sequence"/>
</dbReference>
<dbReference type="InterPro" id="IPR000565">
    <property type="entry name" value="Topo_IIA_B"/>
</dbReference>